<accession>A0AAV8Q3Y5</accession>
<dbReference type="InterPro" id="IPR050942">
    <property type="entry name" value="F-box_BR-signaling"/>
</dbReference>
<dbReference type="InterPro" id="IPR036047">
    <property type="entry name" value="F-box-like_dom_sf"/>
</dbReference>
<gene>
    <name evidence="3" type="ORF">OPV22_034269</name>
</gene>
<dbReference type="InterPro" id="IPR005174">
    <property type="entry name" value="KIB1-4_b-propeller"/>
</dbReference>
<dbReference type="PROSITE" id="PS50181">
    <property type="entry name" value="FBOX"/>
    <property type="match status" value="1"/>
</dbReference>
<evidence type="ECO:0000259" key="2">
    <source>
        <dbReference type="PROSITE" id="PS50181"/>
    </source>
</evidence>
<feature type="region of interest" description="Disordered" evidence="1">
    <location>
        <begin position="1"/>
        <end position="41"/>
    </location>
</feature>
<dbReference type="EMBL" id="JAQQAF010000009">
    <property type="protein sequence ID" value="KAJ8461343.1"/>
    <property type="molecule type" value="Genomic_DNA"/>
</dbReference>
<name>A0AAV8Q3Y5_ENSVE</name>
<dbReference type="PANTHER" id="PTHR44259:SF114">
    <property type="entry name" value="OS06G0707300 PROTEIN"/>
    <property type="match status" value="1"/>
</dbReference>
<dbReference type="Pfam" id="PF03478">
    <property type="entry name" value="Beta-prop_KIB1-4"/>
    <property type="match status" value="1"/>
</dbReference>
<dbReference type="AlphaFoldDB" id="A0AAV8Q3Y5"/>
<dbReference type="SUPFAM" id="SSF81383">
    <property type="entry name" value="F-box domain"/>
    <property type="match status" value="1"/>
</dbReference>
<keyword evidence="4" id="KW-1185">Reference proteome</keyword>
<reference evidence="3 4" key="1">
    <citation type="submission" date="2022-12" db="EMBL/GenBank/DDBJ databases">
        <title>Chromosome-scale assembly of the Ensete ventricosum genome.</title>
        <authorList>
            <person name="Dussert Y."/>
            <person name="Stocks J."/>
            <person name="Wendawek A."/>
            <person name="Woldeyes F."/>
            <person name="Nichols R.A."/>
            <person name="Borrell J.S."/>
        </authorList>
    </citation>
    <scope>NUCLEOTIDE SEQUENCE [LARGE SCALE GENOMIC DNA]</scope>
    <source>
        <strain evidence="4">cv. Maze</strain>
        <tissue evidence="3">Seeds</tissue>
    </source>
</reference>
<protein>
    <recommendedName>
        <fullName evidence="2">F-box domain-containing protein</fullName>
    </recommendedName>
</protein>
<dbReference type="Proteomes" id="UP001222027">
    <property type="component" value="Unassembled WGS sequence"/>
</dbReference>
<dbReference type="InterPro" id="IPR001810">
    <property type="entry name" value="F-box_dom"/>
</dbReference>
<evidence type="ECO:0000313" key="3">
    <source>
        <dbReference type="EMBL" id="KAJ8461343.1"/>
    </source>
</evidence>
<organism evidence="3 4">
    <name type="scientific">Ensete ventricosum</name>
    <name type="common">Abyssinian banana</name>
    <name type="synonym">Musa ensete</name>
    <dbReference type="NCBI Taxonomy" id="4639"/>
    <lineage>
        <taxon>Eukaryota</taxon>
        <taxon>Viridiplantae</taxon>
        <taxon>Streptophyta</taxon>
        <taxon>Embryophyta</taxon>
        <taxon>Tracheophyta</taxon>
        <taxon>Spermatophyta</taxon>
        <taxon>Magnoliopsida</taxon>
        <taxon>Liliopsida</taxon>
        <taxon>Zingiberales</taxon>
        <taxon>Musaceae</taxon>
        <taxon>Ensete</taxon>
    </lineage>
</organism>
<dbReference type="Pfam" id="PF00646">
    <property type="entry name" value="F-box"/>
    <property type="match status" value="1"/>
</dbReference>
<feature type="domain" description="F-box" evidence="2">
    <location>
        <begin position="41"/>
        <end position="89"/>
    </location>
</feature>
<dbReference type="PANTHER" id="PTHR44259">
    <property type="entry name" value="OS07G0183000 PROTEIN-RELATED"/>
    <property type="match status" value="1"/>
</dbReference>
<comment type="caution">
    <text evidence="3">The sequence shown here is derived from an EMBL/GenBank/DDBJ whole genome shotgun (WGS) entry which is preliminary data.</text>
</comment>
<sequence>MKNNGYKQIGALDADVLPPPHPHKSAVTTDKKKKREIESESRSTRYIPMDIVKCLLASMNPKDAVRLSVACKDWRAAAAEFDPTMWKTPWLITTQFENPTCSLRSVVDKEVTFKIELHGYPLKRTLFCDCSRGWLVANPSTYSGPLLLNPFSRAWLQLPPCLIEPTFFLCMSAAPSNPDCVLLARDFIKRFYVWRPGDQSWTVEKGLVELFDTIISFEGQFYTWNDHSGCLTIFRVLPLRLRKLMMPCPVDRSAYVKSSTSLVECRGNILLVYVMENADESLVIFLFQLDLEKEMWINMESLGDRALFMNIPSKRGVSVVASEARCCANCIYFLRPFPDVEFISYNIGSHSIERFPQLVNHGRQQYSYSQFWITPTLS</sequence>
<proteinExistence type="predicted"/>
<evidence type="ECO:0000256" key="1">
    <source>
        <dbReference type="SAM" id="MobiDB-lite"/>
    </source>
</evidence>
<evidence type="ECO:0000313" key="4">
    <source>
        <dbReference type="Proteomes" id="UP001222027"/>
    </source>
</evidence>